<dbReference type="GO" id="GO:0005635">
    <property type="term" value="C:nuclear envelope"/>
    <property type="evidence" value="ECO:0007669"/>
    <property type="project" value="TreeGrafter"/>
</dbReference>
<dbReference type="GO" id="GO:0031267">
    <property type="term" value="F:small GTPase binding"/>
    <property type="evidence" value="ECO:0007669"/>
    <property type="project" value="InterPro"/>
</dbReference>
<keyword evidence="10" id="KW-1185">Reference proteome</keyword>
<comment type="subcellular location">
    <subcellularLocation>
        <location evidence="2">Cytoplasm</location>
    </subcellularLocation>
    <subcellularLocation>
        <location evidence="1">Nucleus</location>
    </subcellularLocation>
</comment>
<organism evidence="9 10">
    <name type="scientific">Rickenella mellea</name>
    <dbReference type="NCBI Taxonomy" id="50990"/>
    <lineage>
        <taxon>Eukaryota</taxon>
        <taxon>Fungi</taxon>
        <taxon>Dikarya</taxon>
        <taxon>Basidiomycota</taxon>
        <taxon>Agaricomycotina</taxon>
        <taxon>Agaricomycetes</taxon>
        <taxon>Hymenochaetales</taxon>
        <taxon>Rickenellaceae</taxon>
        <taxon>Rickenella</taxon>
    </lineage>
</organism>
<protein>
    <submittedName>
        <fullName evidence="9">ARM repeat-containing protein</fullName>
    </submittedName>
</protein>
<feature type="region of interest" description="Disordered" evidence="7">
    <location>
        <begin position="958"/>
        <end position="986"/>
    </location>
</feature>
<evidence type="ECO:0000256" key="4">
    <source>
        <dbReference type="ARBA" id="ARBA00022490"/>
    </source>
</evidence>
<dbReference type="OrthoDB" id="760868at2759"/>
<evidence type="ECO:0000256" key="5">
    <source>
        <dbReference type="ARBA" id="ARBA00022927"/>
    </source>
</evidence>
<dbReference type="VEuPathDB" id="FungiDB:BD410DRAFT_901291"/>
<keyword evidence="4" id="KW-0963">Cytoplasm</keyword>
<evidence type="ECO:0000256" key="1">
    <source>
        <dbReference type="ARBA" id="ARBA00004123"/>
    </source>
</evidence>
<dbReference type="InterPro" id="IPR016024">
    <property type="entry name" value="ARM-type_fold"/>
</dbReference>
<feature type="region of interest" description="Disordered" evidence="7">
    <location>
        <begin position="914"/>
        <end position="941"/>
    </location>
</feature>
<dbReference type="PANTHER" id="PTHR10997:SF18">
    <property type="entry name" value="D-IMPORTIN 7_RANBP7"/>
    <property type="match status" value="1"/>
</dbReference>
<evidence type="ECO:0000259" key="8">
    <source>
        <dbReference type="PROSITE" id="PS50166"/>
    </source>
</evidence>
<feature type="compositionally biased region" description="Acidic residues" evidence="7">
    <location>
        <begin position="918"/>
        <end position="941"/>
    </location>
</feature>
<dbReference type="SMART" id="SM00913">
    <property type="entry name" value="IBN_N"/>
    <property type="match status" value="1"/>
</dbReference>
<dbReference type="Pfam" id="PF03810">
    <property type="entry name" value="IBN_N"/>
    <property type="match status" value="1"/>
</dbReference>
<dbReference type="GO" id="GO:0005829">
    <property type="term" value="C:cytosol"/>
    <property type="evidence" value="ECO:0007669"/>
    <property type="project" value="TreeGrafter"/>
</dbReference>
<feature type="domain" description="Importin N-terminal" evidence="8">
    <location>
        <begin position="24"/>
        <end position="104"/>
    </location>
</feature>
<evidence type="ECO:0000256" key="3">
    <source>
        <dbReference type="ARBA" id="ARBA00022448"/>
    </source>
</evidence>
<dbReference type="Proteomes" id="UP000294933">
    <property type="component" value="Unassembled WGS sequence"/>
</dbReference>
<keyword evidence="3" id="KW-0813">Transport</keyword>
<evidence type="ECO:0000256" key="6">
    <source>
        <dbReference type="ARBA" id="ARBA00023242"/>
    </source>
</evidence>
<keyword evidence="6" id="KW-0539">Nucleus</keyword>
<evidence type="ECO:0000313" key="9">
    <source>
        <dbReference type="EMBL" id="TDL17754.1"/>
    </source>
</evidence>
<dbReference type="EMBL" id="ML170217">
    <property type="protein sequence ID" value="TDL17754.1"/>
    <property type="molecule type" value="Genomic_DNA"/>
</dbReference>
<sequence>MDVQTLSNLFATTFNPDPNIRKRAELDIRKVGGQEGVIAALLHIIGTDSIDIATRQACSVYLKNRVQKAYVPDNPNIPTPPDRTPIAQSDRDALKGAIFPLIVASPTRSVSIQLSATLKTLVAEDFPEKWPGLFDVVLSLLDSSNVREITAGCTAVLEIVRVYRFRQESEHLYEIISRFFPKLVLIASNLLSTPPSGPSQDIPTILHLILKTYKHSIVLHLSPHQQTPDSLVPWGRLLFQVVNLNVPKEGVPDGEEEREKCEWWKTKKWAYGVLGRLFHRYGNPSQLPSPLKKDYLPFAEHFVSQFAPEIFKIYLHQVELLVSGQAWLSQKCQYLIFQFFTECVKPKSTWTLLRPHFETLVSSMVFPQLSFNHIKQELWDADPVDYVRLSIDEYEDFAAPVSAATTFLMTLAKNRTKTTFMPILGFINSVLESNAAPPQKFGALTMTHALGAYIMRHSQVRPNIEQFIVRHVFPEFQSSHAYMRAVACDVIGTVEKNGMEWSNDENLATASRAVANALNDPELPVRVQAALALTELVTSHKSVEDAVRAEVGKVIQDLLKLSDETDLDVLNSCMETMVERYYNELLPVASQLTARLCESYLRLMRESMAHDSVDADGLDLAMAMDDSDEDVKTFAAMGIAKTIGTIISAVDSSPEILGQVEQIVIPIIQFTFENKLLDLFDNMYDLVDSLTFSLRRISPNMWPIFELTYKLFKSDAIDFIEEMLPSLDNFISYGADVIKGNPDYKMMILDMYTTTLSSDQLGENDRTNGCKLIESYLLNLRGEVNEALPSIIQTAISHLEKTETRTFKLANLEVLINAVLYNPSAALHLMETTQANSSRVFFDMWFAAIKADDGLPRVHDKKLSIMALCALLELDASMIPAPLQEGWSGIVAAILHVFKDLPKAIEARKVLQDALEGGGDDDDESEPEGDLNDVDDDDADDKDVWDEESEYIEMLAQEGARLREQPAAGKAGGDDESESSEDDESIDEELGYISPLESVDVYVTFKQALTVFQMKNGPGYQAATASLGVEQQTMVMELMALAEKGEAASA</sequence>
<keyword evidence="5" id="KW-0653">Protein transport</keyword>
<dbReference type="GO" id="GO:0006606">
    <property type="term" value="P:protein import into nucleus"/>
    <property type="evidence" value="ECO:0007669"/>
    <property type="project" value="TreeGrafter"/>
</dbReference>
<name>A0A4Y7PQU7_9AGAM</name>
<accession>A0A4Y7PQU7</accession>
<evidence type="ECO:0000313" key="10">
    <source>
        <dbReference type="Proteomes" id="UP000294933"/>
    </source>
</evidence>
<feature type="compositionally biased region" description="Acidic residues" evidence="7">
    <location>
        <begin position="974"/>
        <end position="986"/>
    </location>
</feature>
<dbReference type="PANTHER" id="PTHR10997">
    <property type="entry name" value="IMPORTIN-7, 8, 11"/>
    <property type="match status" value="1"/>
</dbReference>
<dbReference type="SUPFAM" id="SSF48371">
    <property type="entry name" value="ARM repeat"/>
    <property type="match status" value="1"/>
</dbReference>
<evidence type="ECO:0000256" key="2">
    <source>
        <dbReference type="ARBA" id="ARBA00004496"/>
    </source>
</evidence>
<dbReference type="STRING" id="50990.A0A4Y7PQU7"/>
<evidence type="ECO:0000256" key="7">
    <source>
        <dbReference type="SAM" id="MobiDB-lite"/>
    </source>
</evidence>
<dbReference type="AlphaFoldDB" id="A0A4Y7PQU7"/>
<dbReference type="PROSITE" id="PS50166">
    <property type="entry name" value="IMPORTIN_B_NT"/>
    <property type="match status" value="1"/>
</dbReference>
<dbReference type="Gene3D" id="1.25.10.10">
    <property type="entry name" value="Leucine-rich Repeat Variant"/>
    <property type="match status" value="1"/>
</dbReference>
<dbReference type="InterPro" id="IPR011989">
    <property type="entry name" value="ARM-like"/>
</dbReference>
<reference evidence="9 10" key="1">
    <citation type="submission" date="2018-06" db="EMBL/GenBank/DDBJ databases">
        <title>A transcriptomic atlas of mushroom development highlights an independent origin of complex multicellularity.</title>
        <authorList>
            <consortium name="DOE Joint Genome Institute"/>
            <person name="Krizsan K."/>
            <person name="Almasi E."/>
            <person name="Merenyi Z."/>
            <person name="Sahu N."/>
            <person name="Viragh M."/>
            <person name="Koszo T."/>
            <person name="Mondo S."/>
            <person name="Kiss B."/>
            <person name="Balint B."/>
            <person name="Kues U."/>
            <person name="Barry K."/>
            <person name="Hegedus J.C."/>
            <person name="Henrissat B."/>
            <person name="Johnson J."/>
            <person name="Lipzen A."/>
            <person name="Ohm R."/>
            <person name="Nagy I."/>
            <person name="Pangilinan J."/>
            <person name="Yan J."/>
            <person name="Xiong Y."/>
            <person name="Grigoriev I.V."/>
            <person name="Hibbett D.S."/>
            <person name="Nagy L.G."/>
        </authorList>
    </citation>
    <scope>NUCLEOTIDE SEQUENCE [LARGE SCALE GENOMIC DNA]</scope>
    <source>
        <strain evidence="9 10">SZMC22713</strain>
    </source>
</reference>
<gene>
    <name evidence="9" type="ORF">BD410DRAFT_901291</name>
</gene>
<dbReference type="InterPro" id="IPR001494">
    <property type="entry name" value="Importin-beta_N"/>
</dbReference>
<proteinExistence type="predicted"/>